<keyword evidence="3" id="KW-1185">Reference proteome</keyword>
<accession>A0A5B7EFM8</accession>
<feature type="region of interest" description="Disordered" evidence="1">
    <location>
        <begin position="41"/>
        <end position="85"/>
    </location>
</feature>
<protein>
    <submittedName>
        <fullName evidence="2">Uncharacterized protein</fullName>
    </submittedName>
</protein>
<evidence type="ECO:0000313" key="3">
    <source>
        <dbReference type="Proteomes" id="UP000324222"/>
    </source>
</evidence>
<comment type="caution">
    <text evidence="2">The sequence shown here is derived from an EMBL/GenBank/DDBJ whole genome shotgun (WGS) entry which is preliminary data.</text>
</comment>
<proteinExistence type="predicted"/>
<dbReference type="Proteomes" id="UP000324222">
    <property type="component" value="Unassembled WGS sequence"/>
</dbReference>
<feature type="region of interest" description="Disordered" evidence="1">
    <location>
        <begin position="1"/>
        <end position="24"/>
    </location>
</feature>
<dbReference type="AlphaFoldDB" id="A0A5B7EFM8"/>
<name>A0A5B7EFM8_PORTR</name>
<reference evidence="2 3" key="1">
    <citation type="submission" date="2019-05" db="EMBL/GenBank/DDBJ databases">
        <title>Another draft genome of Portunus trituberculatus and its Hox gene families provides insights of decapod evolution.</title>
        <authorList>
            <person name="Jeong J.-H."/>
            <person name="Song I."/>
            <person name="Kim S."/>
            <person name="Choi T."/>
            <person name="Kim D."/>
            <person name="Ryu S."/>
            <person name="Kim W."/>
        </authorList>
    </citation>
    <scope>NUCLEOTIDE SEQUENCE [LARGE SCALE GENOMIC DNA]</scope>
    <source>
        <tissue evidence="2">Muscle</tissue>
    </source>
</reference>
<evidence type="ECO:0000256" key="1">
    <source>
        <dbReference type="SAM" id="MobiDB-lite"/>
    </source>
</evidence>
<evidence type="ECO:0000313" key="2">
    <source>
        <dbReference type="EMBL" id="MPC32147.1"/>
    </source>
</evidence>
<organism evidence="2 3">
    <name type="scientific">Portunus trituberculatus</name>
    <name type="common">Swimming crab</name>
    <name type="synonym">Neptunus trituberculatus</name>
    <dbReference type="NCBI Taxonomy" id="210409"/>
    <lineage>
        <taxon>Eukaryota</taxon>
        <taxon>Metazoa</taxon>
        <taxon>Ecdysozoa</taxon>
        <taxon>Arthropoda</taxon>
        <taxon>Crustacea</taxon>
        <taxon>Multicrustacea</taxon>
        <taxon>Malacostraca</taxon>
        <taxon>Eumalacostraca</taxon>
        <taxon>Eucarida</taxon>
        <taxon>Decapoda</taxon>
        <taxon>Pleocyemata</taxon>
        <taxon>Brachyura</taxon>
        <taxon>Eubrachyura</taxon>
        <taxon>Portunoidea</taxon>
        <taxon>Portunidae</taxon>
        <taxon>Portuninae</taxon>
        <taxon>Portunus</taxon>
    </lineage>
</organism>
<feature type="compositionally biased region" description="Low complexity" evidence="1">
    <location>
        <begin position="54"/>
        <end position="76"/>
    </location>
</feature>
<sequence length="85" mass="8979">MVSERAQLPYVLIRPQKPPGQHGGKVLRHVVEMRDESVMVLEHPPLGPQHAPDSGGQSLLEGGAGSSSASTSLQSHSVRKSSMAS</sequence>
<gene>
    <name evidence="2" type="ORF">E2C01_025451</name>
</gene>
<dbReference type="EMBL" id="VSRR010002573">
    <property type="protein sequence ID" value="MPC32147.1"/>
    <property type="molecule type" value="Genomic_DNA"/>
</dbReference>